<dbReference type="CDD" id="cd10448">
    <property type="entry name" value="GIY-YIG_unchar_3"/>
    <property type="match status" value="1"/>
</dbReference>
<dbReference type="Gene3D" id="3.40.1440.10">
    <property type="entry name" value="GIY-YIG endonuclease"/>
    <property type="match status" value="1"/>
</dbReference>
<dbReference type="RefSeq" id="WP_281931530.1">
    <property type="nucleotide sequence ID" value="NZ_AP027142.1"/>
</dbReference>
<dbReference type="SMART" id="SM00465">
    <property type="entry name" value="GIYc"/>
    <property type="match status" value="1"/>
</dbReference>
<dbReference type="PANTHER" id="PTHR34477">
    <property type="entry name" value="UPF0213 PROTEIN YHBQ"/>
    <property type="match status" value="1"/>
</dbReference>
<dbReference type="SUPFAM" id="SSF82771">
    <property type="entry name" value="GIY-YIG endonuclease"/>
    <property type="match status" value="1"/>
</dbReference>
<evidence type="ECO:0000259" key="2">
    <source>
        <dbReference type="PROSITE" id="PS50164"/>
    </source>
</evidence>
<evidence type="ECO:0000313" key="3">
    <source>
        <dbReference type="EMBL" id="BDV33956.1"/>
    </source>
</evidence>
<accession>A0ABM8E7X6</accession>
<sequence length="97" mass="11852">MERSYFVYMLASQRNGTLYIGVTNDLSRRVHQHKTKQLPGFTSRYNVQMLVWYETYADVTEAITREKQLKKWERRWKLELIESVNPMWRDLYLDLNC</sequence>
<keyword evidence="4" id="KW-1185">Reference proteome</keyword>
<reference evidence="3 4" key="1">
    <citation type="journal article" date="2023" name="Int. J. Syst. Evol. Microbiol.">
        <title>Methylocystis iwaonis sp. nov., a type II methane-oxidizing bacterium from surface soil of a rice paddy field in Japan, and emended description of the genus Methylocystis (ex Whittenbury et al. 1970) Bowman et al. 1993.</title>
        <authorList>
            <person name="Kaise H."/>
            <person name="Sawadogo J.B."/>
            <person name="Alam M.S."/>
            <person name="Ueno C."/>
            <person name="Dianou D."/>
            <person name="Shinjo R."/>
            <person name="Asakawa S."/>
        </authorList>
    </citation>
    <scope>NUCLEOTIDE SEQUENCE [LARGE SCALE GENOMIC DNA]</scope>
    <source>
        <strain evidence="3 4">SS37A-Re</strain>
    </source>
</reference>
<dbReference type="Pfam" id="PF01541">
    <property type="entry name" value="GIY-YIG"/>
    <property type="match status" value="1"/>
</dbReference>
<dbReference type="Proteomes" id="UP001317629">
    <property type="component" value="Chromosome"/>
</dbReference>
<gene>
    <name evidence="3" type="ORF">SS37A_14850</name>
</gene>
<proteinExistence type="inferred from homology"/>
<keyword evidence="3" id="KW-0540">Nuclease</keyword>
<dbReference type="InterPro" id="IPR035901">
    <property type="entry name" value="GIY-YIG_endonuc_sf"/>
</dbReference>
<feature type="domain" description="GIY-YIG" evidence="2">
    <location>
        <begin position="3"/>
        <end position="80"/>
    </location>
</feature>
<dbReference type="EMBL" id="AP027142">
    <property type="protein sequence ID" value="BDV33956.1"/>
    <property type="molecule type" value="Genomic_DNA"/>
</dbReference>
<name>A0ABM8E7X6_9HYPH</name>
<dbReference type="PANTHER" id="PTHR34477:SF5">
    <property type="entry name" value="BSL5627 PROTEIN"/>
    <property type="match status" value="1"/>
</dbReference>
<dbReference type="PROSITE" id="PS50164">
    <property type="entry name" value="GIY_YIG"/>
    <property type="match status" value="1"/>
</dbReference>
<dbReference type="GO" id="GO:0004519">
    <property type="term" value="F:endonuclease activity"/>
    <property type="evidence" value="ECO:0007669"/>
    <property type="project" value="UniProtKB-KW"/>
</dbReference>
<evidence type="ECO:0000313" key="4">
    <source>
        <dbReference type="Proteomes" id="UP001317629"/>
    </source>
</evidence>
<dbReference type="InterPro" id="IPR050190">
    <property type="entry name" value="UPF0213_domain"/>
</dbReference>
<dbReference type="InterPro" id="IPR000305">
    <property type="entry name" value="GIY-YIG_endonuc"/>
</dbReference>
<comment type="similarity">
    <text evidence="1">Belongs to the UPF0213 family.</text>
</comment>
<evidence type="ECO:0000256" key="1">
    <source>
        <dbReference type="ARBA" id="ARBA00007435"/>
    </source>
</evidence>
<protein>
    <submittedName>
        <fullName evidence="3">Endonuclease</fullName>
    </submittedName>
</protein>
<organism evidence="3 4">
    <name type="scientific">Methylocystis iwaonis</name>
    <dbReference type="NCBI Taxonomy" id="2885079"/>
    <lineage>
        <taxon>Bacteria</taxon>
        <taxon>Pseudomonadati</taxon>
        <taxon>Pseudomonadota</taxon>
        <taxon>Alphaproteobacteria</taxon>
        <taxon>Hyphomicrobiales</taxon>
        <taxon>Methylocystaceae</taxon>
        <taxon>Methylocystis</taxon>
    </lineage>
</organism>
<keyword evidence="3" id="KW-0255">Endonuclease</keyword>
<keyword evidence="3" id="KW-0378">Hydrolase</keyword>